<comment type="caution">
    <text evidence="2">The sequence shown here is derived from an EMBL/GenBank/DDBJ whole genome shotgun (WGS) entry which is preliminary data.</text>
</comment>
<keyword evidence="3" id="KW-1185">Reference proteome</keyword>
<accession>A0A9W7E145</accession>
<gene>
    <name evidence="2" type="ORF">TrLO_g8747</name>
</gene>
<dbReference type="EMBL" id="BRXW01000507">
    <property type="protein sequence ID" value="GMH61445.1"/>
    <property type="molecule type" value="Genomic_DNA"/>
</dbReference>
<evidence type="ECO:0000256" key="1">
    <source>
        <dbReference type="SAM" id="MobiDB-lite"/>
    </source>
</evidence>
<feature type="compositionally biased region" description="Basic and acidic residues" evidence="1">
    <location>
        <begin position="283"/>
        <end position="292"/>
    </location>
</feature>
<dbReference type="AlphaFoldDB" id="A0A9W7E145"/>
<feature type="region of interest" description="Disordered" evidence="1">
    <location>
        <begin position="267"/>
        <end position="306"/>
    </location>
</feature>
<reference evidence="3" key="1">
    <citation type="journal article" date="2023" name="Commun. Biol.">
        <title>Genome analysis of Parmales, the sister group of diatoms, reveals the evolutionary specialization of diatoms from phago-mixotrophs to photoautotrophs.</title>
        <authorList>
            <person name="Ban H."/>
            <person name="Sato S."/>
            <person name="Yoshikawa S."/>
            <person name="Yamada K."/>
            <person name="Nakamura Y."/>
            <person name="Ichinomiya M."/>
            <person name="Sato N."/>
            <person name="Blanc-Mathieu R."/>
            <person name="Endo H."/>
            <person name="Kuwata A."/>
            <person name="Ogata H."/>
        </authorList>
    </citation>
    <scope>NUCLEOTIDE SEQUENCE [LARGE SCALE GENOMIC DNA]</scope>
    <source>
        <strain evidence="3">NIES 3700</strain>
    </source>
</reference>
<evidence type="ECO:0000313" key="3">
    <source>
        <dbReference type="Proteomes" id="UP001165122"/>
    </source>
</evidence>
<sequence>MIITLTHIYHNNVVVLKTNSECFNVCGEGWFCNGRIFWRLEGEEFRVSGSGDLKFVKDGVGIFARSGKYHVRDIGGEKVDVKGVEDFLGVGEIYEKKEEDLGKKMLEDLLKGGEVEEEKQKVGGEKGENGNLAVYLRFGDETATSLVDREGVVITCVGDFEETTNSKVDEGDGNKVAMLKDFKGRVWASKRKESEVEEWREEALPQAEKRRKFKVKIKKGGLGGGGGVPKLGGGGKLAPKLGAKLGGGGGVPKLGAKAVPKLGAKAVPKLGAKLPPKTPDPLKTPERDHNVESESALPPPAPAPVSPTPPPITLTLTHTLPPLSSSLGLSAAALLLKSSFPPTLTLTACKSNKCALASPILGSNLLPIGAEVCRVSGRRDDGVLLLGLKVRRGATSERVGV</sequence>
<protein>
    <submittedName>
        <fullName evidence="2">Uncharacterized protein</fullName>
    </submittedName>
</protein>
<dbReference type="OrthoDB" id="10682629at2759"/>
<proteinExistence type="predicted"/>
<organism evidence="2 3">
    <name type="scientific">Triparma laevis f. longispina</name>
    <dbReference type="NCBI Taxonomy" id="1714387"/>
    <lineage>
        <taxon>Eukaryota</taxon>
        <taxon>Sar</taxon>
        <taxon>Stramenopiles</taxon>
        <taxon>Ochrophyta</taxon>
        <taxon>Bolidophyceae</taxon>
        <taxon>Parmales</taxon>
        <taxon>Triparmaceae</taxon>
        <taxon>Triparma</taxon>
    </lineage>
</organism>
<name>A0A9W7E145_9STRA</name>
<feature type="compositionally biased region" description="Pro residues" evidence="1">
    <location>
        <begin position="297"/>
        <end position="306"/>
    </location>
</feature>
<dbReference type="Proteomes" id="UP001165122">
    <property type="component" value="Unassembled WGS sequence"/>
</dbReference>
<evidence type="ECO:0000313" key="2">
    <source>
        <dbReference type="EMBL" id="GMH61445.1"/>
    </source>
</evidence>